<dbReference type="SUPFAM" id="SSF57903">
    <property type="entry name" value="FYVE/PHD zinc finger"/>
    <property type="match status" value="1"/>
</dbReference>
<feature type="region of interest" description="Disordered" evidence="5">
    <location>
        <begin position="1"/>
        <end position="85"/>
    </location>
</feature>
<dbReference type="PROSITE" id="PS01359">
    <property type="entry name" value="ZF_PHD_1"/>
    <property type="match status" value="1"/>
</dbReference>
<feature type="region of interest" description="Disordered" evidence="5">
    <location>
        <begin position="505"/>
        <end position="530"/>
    </location>
</feature>
<evidence type="ECO:0000256" key="3">
    <source>
        <dbReference type="ARBA" id="ARBA00022833"/>
    </source>
</evidence>
<keyword evidence="1" id="KW-0479">Metal-binding</keyword>
<dbReference type="Proteomes" id="UP001313282">
    <property type="component" value="Unassembled WGS sequence"/>
</dbReference>
<feature type="region of interest" description="Disordered" evidence="5">
    <location>
        <begin position="417"/>
        <end position="468"/>
    </location>
</feature>
<keyword evidence="2 4" id="KW-0863">Zinc-finger</keyword>
<dbReference type="EMBL" id="JAVHNR010000001">
    <property type="protein sequence ID" value="KAK6356673.1"/>
    <property type="molecule type" value="Genomic_DNA"/>
</dbReference>
<gene>
    <name evidence="7" type="ORF">TWF718_001013</name>
</gene>
<accession>A0AAN8N0N2</accession>
<feature type="region of interest" description="Disordered" evidence="5">
    <location>
        <begin position="97"/>
        <end position="184"/>
    </location>
</feature>
<comment type="caution">
    <text evidence="7">The sequence shown here is derived from an EMBL/GenBank/DDBJ whole genome shotgun (WGS) entry which is preliminary data.</text>
</comment>
<evidence type="ECO:0000256" key="5">
    <source>
        <dbReference type="SAM" id="MobiDB-lite"/>
    </source>
</evidence>
<feature type="compositionally biased region" description="Basic and acidic residues" evidence="5">
    <location>
        <begin position="515"/>
        <end position="530"/>
    </location>
</feature>
<evidence type="ECO:0000313" key="8">
    <source>
        <dbReference type="Proteomes" id="UP001313282"/>
    </source>
</evidence>
<dbReference type="Pfam" id="PF00628">
    <property type="entry name" value="PHD"/>
    <property type="match status" value="1"/>
</dbReference>
<evidence type="ECO:0000256" key="2">
    <source>
        <dbReference type="ARBA" id="ARBA00022771"/>
    </source>
</evidence>
<dbReference type="InterPro" id="IPR013083">
    <property type="entry name" value="Znf_RING/FYVE/PHD"/>
</dbReference>
<feature type="compositionally biased region" description="Acidic residues" evidence="5">
    <location>
        <begin position="31"/>
        <end position="58"/>
    </location>
</feature>
<organism evidence="7 8">
    <name type="scientific">Orbilia javanica</name>
    <dbReference type="NCBI Taxonomy" id="47235"/>
    <lineage>
        <taxon>Eukaryota</taxon>
        <taxon>Fungi</taxon>
        <taxon>Dikarya</taxon>
        <taxon>Ascomycota</taxon>
        <taxon>Pezizomycotina</taxon>
        <taxon>Orbiliomycetes</taxon>
        <taxon>Orbiliales</taxon>
        <taxon>Orbiliaceae</taxon>
        <taxon>Orbilia</taxon>
    </lineage>
</organism>
<dbReference type="GO" id="GO:0008270">
    <property type="term" value="F:zinc ion binding"/>
    <property type="evidence" value="ECO:0007669"/>
    <property type="project" value="UniProtKB-KW"/>
</dbReference>
<dbReference type="InterPro" id="IPR019787">
    <property type="entry name" value="Znf_PHD-finger"/>
</dbReference>
<dbReference type="SMART" id="SM00249">
    <property type="entry name" value="PHD"/>
    <property type="match status" value="1"/>
</dbReference>
<dbReference type="PROSITE" id="PS50016">
    <property type="entry name" value="ZF_PHD_2"/>
    <property type="match status" value="1"/>
</dbReference>
<dbReference type="Gene3D" id="3.30.40.10">
    <property type="entry name" value="Zinc/RING finger domain, C3HC4 (zinc finger)"/>
    <property type="match status" value="1"/>
</dbReference>
<sequence length="530" mass="59744">MAAAAAVSVPRIKLHFSANAHPPPPVVSGGESDEDEEVMESEEPESSGGDDGDVDSLEEYPISPTVATKPTGGFDDEMILNAEPSLPFRPVRIILKAPKRNPEEEEEEEVAAFAPVRKKRKRRKSKTNHRRYDSSTSSEEYIQSGFKTLSGRTVINPNTRKDPSPPPPKDLSPQNSNSKSKVIAMPRFRFYTPSNPIGRSHRASVSKLTEKDDDEEAIRLSILNARCVKCHKASDSKGDKIVFCDGCERPYHQMCHRPKIDQSYIEFLEKNWFCFECAELSEEEDYDEESFEEMDVYQESDELIGRIQAEQENDGSLLRDVDMASEGYEGSIQEDDEDELSTNTLADITSPLTNISPQNMEDSIKDLDEEQHELFLNTLTHKDLVDLICRLRASGATFDFNFPSGIKEKLLEFTRAQNEKGKGKKRKSSATATAEAPKEPESVQADEPALSSTEEEDSDGENPPEFKRRKLTAAERYWMWRDDPEIPSVTNIVFRDGVGRPAHEVYPPLFPFPGREQKTVSQPKEDENQT</sequence>
<protein>
    <recommendedName>
        <fullName evidence="6">PHD-type domain-containing protein</fullName>
    </recommendedName>
</protein>
<feature type="compositionally biased region" description="Basic residues" evidence="5">
    <location>
        <begin position="116"/>
        <end position="129"/>
    </location>
</feature>
<dbReference type="InterPro" id="IPR019786">
    <property type="entry name" value="Zinc_finger_PHD-type_CS"/>
</dbReference>
<keyword evidence="3" id="KW-0862">Zinc</keyword>
<proteinExistence type="predicted"/>
<dbReference type="AlphaFoldDB" id="A0AAN8N0N2"/>
<keyword evidence="8" id="KW-1185">Reference proteome</keyword>
<feature type="compositionally biased region" description="Acidic residues" evidence="5">
    <location>
        <begin position="453"/>
        <end position="462"/>
    </location>
</feature>
<feature type="domain" description="PHD-type" evidence="6">
    <location>
        <begin position="224"/>
        <end position="280"/>
    </location>
</feature>
<evidence type="ECO:0000313" key="7">
    <source>
        <dbReference type="EMBL" id="KAK6356673.1"/>
    </source>
</evidence>
<evidence type="ECO:0000256" key="4">
    <source>
        <dbReference type="PROSITE-ProRule" id="PRU00146"/>
    </source>
</evidence>
<evidence type="ECO:0000259" key="6">
    <source>
        <dbReference type="PROSITE" id="PS50016"/>
    </source>
</evidence>
<reference evidence="7 8" key="1">
    <citation type="submission" date="2019-10" db="EMBL/GenBank/DDBJ databases">
        <authorList>
            <person name="Palmer J.M."/>
        </authorList>
    </citation>
    <scope>NUCLEOTIDE SEQUENCE [LARGE SCALE GENOMIC DNA]</scope>
    <source>
        <strain evidence="7 8">TWF718</strain>
    </source>
</reference>
<dbReference type="InterPro" id="IPR001965">
    <property type="entry name" value="Znf_PHD"/>
</dbReference>
<name>A0AAN8N0N2_9PEZI</name>
<dbReference type="InterPro" id="IPR011011">
    <property type="entry name" value="Znf_FYVE_PHD"/>
</dbReference>
<feature type="compositionally biased region" description="Polar residues" evidence="5">
    <location>
        <begin position="134"/>
        <end position="158"/>
    </location>
</feature>
<evidence type="ECO:0000256" key="1">
    <source>
        <dbReference type="ARBA" id="ARBA00022723"/>
    </source>
</evidence>